<proteinExistence type="inferred from homology"/>
<feature type="compositionally biased region" description="Basic and acidic residues" evidence="4">
    <location>
        <begin position="86"/>
        <end position="96"/>
    </location>
</feature>
<keyword evidence="2" id="KW-0645">Protease</keyword>
<keyword evidence="3" id="KW-0378">Hydrolase</keyword>
<evidence type="ECO:0000313" key="6">
    <source>
        <dbReference type="EMBL" id="CAK5283201.1"/>
    </source>
</evidence>
<dbReference type="GO" id="GO:0006508">
    <property type="term" value="P:proteolysis"/>
    <property type="evidence" value="ECO:0007669"/>
    <property type="project" value="UniProtKB-KW"/>
</dbReference>
<feature type="domain" description="Ubiquitin-like protease family profile" evidence="5">
    <location>
        <begin position="1114"/>
        <end position="1294"/>
    </location>
</feature>
<dbReference type="GO" id="GO:0008234">
    <property type="term" value="F:cysteine-type peptidase activity"/>
    <property type="evidence" value="ECO:0007669"/>
    <property type="project" value="InterPro"/>
</dbReference>
<gene>
    <name evidence="6" type="ORF">MYCIT1_LOCUS35548</name>
</gene>
<sequence length="1325" mass="147941">MASRKRAAAQLPFGVPSTSPMKRKAAREVVDIHPHKRTQAAHLQARLNALLARKPLPSIPSPSQTLEEDNPYFSEPLEPPQTLPDHSGDPSQHSEDASVQPLVSNGNLDEPMPAVNERAVRAADNWETLLPKLESVFLDFHRAYHGAVRPTIGSSLDALGADPSVPMQMPARAALGEWGVSLDVLDLYRAYFERSADAITALAASLATVYRRRGFELGFDSTAVEHIDDPFRNVLSHAVLYSSLVRSRLEKRLEVCLRATEDVIAVEEKVAAERRAELENAEMPLAAELDAEFGGVESAPSGGAEQAPALDAGHVSEDPSALTHLTKGRADRVLRERCPACFALEEWGRSLSEGGDVQLGGDGCFSLRHLRSSGDGPIPFSPAYFLSDAEMKTTRARITAARAKPPRKFKPAIPQAALDSCQSSFDAANESKQKADPKHFDSTGAFVLTCRHSQVLFLANIDTPGEQQCYLVALLDKVASLLPPVATILQAYDIGCQMDHSCHLYPLLSPTLRERIAFVINIMHSFGHEWDCQLVYSPRFFVGMGLSDMEGVERFWLRVRKLINLTRQQWQSRRIWMLDEYTAFVNQEGAEKLGDWLDCQQANLLPKYRQSIKTLHACRVSERELRSQWRAQKAAQSSRNIKASALFRKDLDKVITLQNQIVSVETAILDVKKSIRTSGASVETLCHLDEMEDTHMELSDRADALYASLNLRHTFPQLSGLPANFVKLLLRMHDLKVNIRKRAVGSFYEMETLDRAVGGKKESLGTKFHQQTRKAMAKRHPILYHLIERFNSLCEKAEEEFPAGCHLPVPHPLPTRLASLQNDLTLYEDVCVTPSSGAIPHWLDDSDVRDGIQNMHSVDRCTEEMPRLNRERANLELYLLAETALVSRCIHEAAGDPLLQHLLQLRATDLERLAKRWRKSFGQYTLSPFSGGTIFMSGFSSAAASASKHSTQTNISRPNLGAENHQPLSTPEIVPVPQSSSHLNNPADAIISSARSPSPDLDASAGNIDGSASAHLHLASADIALVEEIPEENLDDDIEILEMQDTLQNVDLDDDEDTSAFAQSDDNVAIHWECPEITYESTMFIELEHRNNNLNKYRGDVPHVVVRGHKLKKLTILAEDLARFINPTGLLSGHGINGVAASMLAMFGQEHSPYNVHARRCALLSTYELPWIRSEARDKFMWAELSPLCYWEKDFWILPIHRASQQHWVVAVASIPDQKIFFFDSLSGRSRFRKELQEFVLLISRMTALANRHGKRLNISEHDWHAYSLFTPGKPKQTNGYDCGVWILAVMGAFMRGHHLPALAEPDLQRARHIFAEHIQTLSMI</sequence>
<dbReference type="Pfam" id="PF18758">
    <property type="entry name" value="KDZ"/>
    <property type="match status" value="1"/>
</dbReference>
<dbReference type="InterPro" id="IPR003653">
    <property type="entry name" value="Peptidase_C48_C"/>
</dbReference>
<dbReference type="GO" id="GO:0019783">
    <property type="term" value="F:ubiquitin-like protein peptidase activity"/>
    <property type="evidence" value="ECO:0007669"/>
    <property type="project" value="UniProtKB-ARBA"/>
</dbReference>
<accession>A0AAD2HXN7</accession>
<comment type="similarity">
    <text evidence="1">Belongs to the peptidase C48 family.</text>
</comment>
<evidence type="ECO:0000256" key="3">
    <source>
        <dbReference type="ARBA" id="ARBA00022801"/>
    </source>
</evidence>
<dbReference type="EMBL" id="CAVNYO010000466">
    <property type="protein sequence ID" value="CAK5283201.1"/>
    <property type="molecule type" value="Genomic_DNA"/>
</dbReference>
<dbReference type="SUPFAM" id="SSF54001">
    <property type="entry name" value="Cysteine proteinases"/>
    <property type="match status" value="1"/>
</dbReference>
<protein>
    <recommendedName>
        <fullName evidence="5">Ubiquitin-like protease family profile domain-containing protein</fullName>
    </recommendedName>
</protein>
<dbReference type="InterPro" id="IPR040521">
    <property type="entry name" value="KDZ"/>
</dbReference>
<feature type="region of interest" description="Disordered" evidence="4">
    <location>
        <begin position="978"/>
        <end position="1005"/>
    </location>
</feature>
<dbReference type="PANTHER" id="PTHR33096">
    <property type="entry name" value="CXC2 DOMAIN-CONTAINING PROTEIN"/>
    <property type="match status" value="1"/>
</dbReference>
<comment type="caution">
    <text evidence="6">The sequence shown here is derived from an EMBL/GenBank/DDBJ whole genome shotgun (WGS) entry which is preliminary data.</text>
</comment>
<feature type="region of interest" description="Disordered" evidence="4">
    <location>
        <begin position="1"/>
        <end position="26"/>
    </location>
</feature>
<keyword evidence="7" id="KW-1185">Reference proteome</keyword>
<evidence type="ECO:0000256" key="1">
    <source>
        <dbReference type="ARBA" id="ARBA00005234"/>
    </source>
</evidence>
<organism evidence="6 7">
    <name type="scientific">Mycena citricolor</name>
    <dbReference type="NCBI Taxonomy" id="2018698"/>
    <lineage>
        <taxon>Eukaryota</taxon>
        <taxon>Fungi</taxon>
        <taxon>Dikarya</taxon>
        <taxon>Basidiomycota</taxon>
        <taxon>Agaricomycotina</taxon>
        <taxon>Agaricomycetes</taxon>
        <taxon>Agaricomycetidae</taxon>
        <taxon>Agaricales</taxon>
        <taxon>Marasmiineae</taxon>
        <taxon>Mycenaceae</taxon>
        <taxon>Mycena</taxon>
    </lineage>
</organism>
<dbReference type="InterPro" id="IPR038765">
    <property type="entry name" value="Papain-like_cys_pep_sf"/>
</dbReference>
<feature type="region of interest" description="Disordered" evidence="4">
    <location>
        <begin position="54"/>
        <end position="111"/>
    </location>
</feature>
<dbReference type="Pfam" id="PF02902">
    <property type="entry name" value="Peptidase_C48"/>
    <property type="match status" value="1"/>
</dbReference>
<feature type="region of interest" description="Disordered" evidence="4">
    <location>
        <begin position="949"/>
        <end position="968"/>
    </location>
</feature>
<dbReference type="Gene3D" id="3.40.395.10">
    <property type="entry name" value="Adenoviral Proteinase, Chain A"/>
    <property type="match status" value="1"/>
</dbReference>
<dbReference type="PANTHER" id="PTHR33096:SF1">
    <property type="entry name" value="CXC1-LIKE CYSTEINE CLUSTER ASSOCIATED WITH KDZ TRANSPOSASES DOMAIN-CONTAINING PROTEIN"/>
    <property type="match status" value="1"/>
</dbReference>
<evidence type="ECO:0000259" key="5">
    <source>
        <dbReference type="PROSITE" id="PS50600"/>
    </source>
</evidence>
<evidence type="ECO:0000313" key="7">
    <source>
        <dbReference type="Proteomes" id="UP001295794"/>
    </source>
</evidence>
<evidence type="ECO:0000256" key="4">
    <source>
        <dbReference type="SAM" id="MobiDB-lite"/>
    </source>
</evidence>
<dbReference type="PROSITE" id="PS50600">
    <property type="entry name" value="ULP_PROTEASE"/>
    <property type="match status" value="1"/>
</dbReference>
<name>A0AAD2HXN7_9AGAR</name>
<dbReference type="Proteomes" id="UP001295794">
    <property type="component" value="Unassembled WGS sequence"/>
</dbReference>
<reference evidence="6" key="1">
    <citation type="submission" date="2023-11" db="EMBL/GenBank/DDBJ databases">
        <authorList>
            <person name="De Vega J J."/>
            <person name="De Vega J J."/>
        </authorList>
    </citation>
    <scope>NUCLEOTIDE SEQUENCE</scope>
</reference>
<evidence type="ECO:0000256" key="2">
    <source>
        <dbReference type="ARBA" id="ARBA00022670"/>
    </source>
</evidence>